<evidence type="ECO:0000313" key="3">
    <source>
        <dbReference type="Proteomes" id="UP000053477"/>
    </source>
</evidence>
<evidence type="ECO:0000313" key="2">
    <source>
        <dbReference type="EMBL" id="KLO05219.1"/>
    </source>
</evidence>
<keyword evidence="1" id="KW-0812">Transmembrane</keyword>
<reference evidence="2 3" key="1">
    <citation type="submission" date="2015-04" db="EMBL/GenBank/DDBJ databases">
        <title>Complete genome sequence of Schizopora paradoxa KUC8140, a cosmopolitan wood degrader in East Asia.</title>
        <authorList>
            <consortium name="DOE Joint Genome Institute"/>
            <person name="Min B."/>
            <person name="Park H."/>
            <person name="Jang Y."/>
            <person name="Kim J.-J."/>
            <person name="Kim K.H."/>
            <person name="Pangilinan J."/>
            <person name="Lipzen A."/>
            <person name="Riley R."/>
            <person name="Grigoriev I.V."/>
            <person name="Spatafora J.W."/>
            <person name="Choi I.-G."/>
        </authorList>
    </citation>
    <scope>NUCLEOTIDE SEQUENCE [LARGE SCALE GENOMIC DNA]</scope>
    <source>
        <strain evidence="2 3">KUC8140</strain>
    </source>
</reference>
<keyword evidence="1" id="KW-0472">Membrane</keyword>
<dbReference type="PANTHER" id="PTHR35043">
    <property type="entry name" value="TRANSCRIPTION FACTOR DOMAIN-CONTAINING PROTEIN"/>
    <property type="match status" value="1"/>
</dbReference>
<keyword evidence="3" id="KW-1185">Reference proteome</keyword>
<dbReference type="OrthoDB" id="2733714at2759"/>
<proteinExistence type="predicted"/>
<feature type="transmembrane region" description="Helical" evidence="1">
    <location>
        <begin position="294"/>
        <end position="315"/>
    </location>
</feature>
<evidence type="ECO:0000256" key="1">
    <source>
        <dbReference type="SAM" id="Phobius"/>
    </source>
</evidence>
<keyword evidence="1" id="KW-1133">Transmembrane helix</keyword>
<feature type="transmembrane region" description="Helical" evidence="1">
    <location>
        <begin position="26"/>
        <end position="46"/>
    </location>
</feature>
<name>A0A0H2R0G5_9AGAM</name>
<dbReference type="Proteomes" id="UP000053477">
    <property type="component" value="Unassembled WGS sequence"/>
</dbReference>
<dbReference type="EMBL" id="KQ086343">
    <property type="protein sequence ID" value="KLO05219.1"/>
    <property type="molecule type" value="Genomic_DNA"/>
</dbReference>
<dbReference type="InParanoid" id="A0A0H2R0G5"/>
<feature type="transmembrane region" description="Helical" evidence="1">
    <location>
        <begin position="327"/>
        <end position="352"/>
    </location>
</feature>
<sequence>MNNTCFTFPSLAPGQAAWAADPSCRGSFGIALLCLSTTIICIWSSVHRDIPLKRLPTMPSLIRDAPLVLVALFAPELMFYFALNQYLCARNLNQPGQNTTTPPRKHTFTLNHGFYAAMGGFAIKHVDSDGVETSPRKKLTYEDVAELMKENPDLFPDLSLESITDREKSTNLAKALLIVQVLWFCLNCISRLAEQLPLSLLEVTTLAHGLFTLLSYAMWWSKPLNVEEPTWIAAPSRHYSLTELALAQKGYCRYLIPNAGPDAYVTFESVPRLNSFLFDTGLSFTMENMVYARALDYIVSSCIPLLYGLVHFLALSAQFPTSTERNLWRIGSVVIMSSGVLAVTSEIIVDVTERASWTRESLRKAVRRVSDLVWNIIIPAIYTICSGYLLVESIRQLWYLPHDAYVVASWTYYIPHWA</sequence>
<dbReference type="STRING" id="27342.A0A0H2R0G5"/>
<dbReference type="AlphaFoldDB" id="A0A0H2R0G5"/>
<organism evidence="2 3">
    <name type="scientific">Schizopora paradoxa</name>
    <dbReference type="NCBI Taxonomy" id="27342"/>
    <lineage>
        <taxon>Eukaryota</taxon>
        <taxon>Fungi</taxon>
        <taxon>Dikarya</taxon>
        <taxon>Basidiomycota</taxon>
        <taxon>Agaricomycotina</taxon>
        <taxon>Agaricomycetes</taxon>
        <taxon>Hymenochaetales</taxon>
        <taxon>Schizoporaceae</taxon>
        <taxon>Schizopora</taxon>
    </lineage>
</organism>
<gene>
    <name evidence="2" type="ORF">SCHPADRAFT_839666</name>
</gene>
<accession>A0A0H2R0G5</accession>
<dbReference type="PANTHER" id="PTHR35043:SF7">
    <property type="entry name" value="TRANSCRIPTION FACTOR DOMAIN-CONTAINING PROTEIN"/>
    <property type="match status" value="1"/>
</dbReference>
<feature type="transmembrane region" description="Helical" evidence="1">
    <location>
        <begin position="67"/>
        <end position="87"/>
    </location>
</feature>
<feature type="transmembrane region" description="Helical" evidence="1">
    <location>
        <begin position="372"/>
        <end position="391"/>
    </location>
</feature>
<protein>
    <submittedName>
        <fullName evidence="2">Uncharacterized protein</fullName>
    </submittedName>
</protein>